<accession>A0A1P8JRN7</accession>
<dbReference type="Gene3D" id="1.20.1440.20">
    <property type="entry name" value="LemA-like domain"/>
    <property type="match status" value="1"/>
</dbReference>
<dbReference type="Proteomes" id="UP000186609">
    <property type="component" value="Chromosome"/>
</dbReference>
<reference evidence="1 2" key="1">
    <citation type="submission" date="2017-01" db="EMBL/GenBank/DDBJ databases">
        <authorList>
            <person name="Mah S.A."/>
            <person name="Swanson W.J."/>
            <person name="Moy G.W."/>
            <person name="Vacquier V.D."/>
        </authorList>
    </citation>
    <scope>NUCLEOTIDE SEQUENCE [LARGE SCALE GENOMIC DNA]</scope>
    <source>
        <strain evidence="1 2">DCY110</strain>
    </source>
</reference>
<dbReference type="RefSeq" id="WP_076196805.1">
    <property type="nucleotide sequence ID" value="NZ_CP019236.1"/>
</dbReference>
<dbReference type="KEGG" id="rhy:RD110_03695"/>
<dbReference type="SUPFAM" id="SSF140478">
    <property type="entry name" value="LemA-like"/>
    <property type="match status" value="1"/>
</dbReference>
<name>A0A1P8JRN7_9BURK</name>
<evidence type="ECO:0000313" key="1">
    <source>
        <dbReference type="EMBL" id="APW36416.1"/>
    </source>
</evidence>
<dbReference type="AlphaFoldDB" id="A0A1P8JRN7"/>
<dbReference type="EMBL" id="CP019236">
    <property type="protein sequence ID" value="APW36416.1"/>
    <property type="molecule type" value="Genomic_DNA"/>
</dbReference>
<protein>
    <recommendedName>
        <fullName evidence="3">LemA family protein</fullName>
    </recommendedName>
</protein>
<sequence>MISGHLLGWSIAAVLLFWGVGAYNRLVRLRSEALRAFTLLEPKLQRFTEHVVAAAPLPADVQGAATQFAASLAVARIKPLDAEAMAALGAACAVLQMAWRRAAEAADTADTVSGPQPWADIYREAGMAAREFTASVLAYNAAVTQFPAALLAWLFGFRKAQPLALPPA</sequence>
<dbReference type="OrthoDB" id="9804152at2"/>
<evidence type="ECO:0008006" key="3">
    <source>
        <dbReference type="Google" id="ProtNLM"/>
    </source>
</evidence>
<keyword evidence="2" id="KW-1185">Reference proteome</keyword>
<evidence type="ECO:0000313" key="2">
    <source>
        <dbReference type="Proteomes" id="UP000186609"/>
    </source>
</evidence>
<dbReference type="STRING" id="1842727.RD110_03695"/>
<proteinExistence type="predicted"/>
<organism evidence="1 2">
    <name type="scientific">Rhodoferax koreensis</name>
    <dbReference type="NCBI Taxonomy" id="1842727"/>
    <lineage>
        <taxon>Bacteria</taxon>
        <taxon>Pseudomonadati</taxon>
        <taxon>Pseudomonadota</taxon>
        <taxon>Betaproteobacteria</taxon>
        <taxon>Burkholderiales</taxon>
        <taxon>Comamonadaceae</taxon>
        <taxon>Rhodoferax</taxon>
    </lineage>
</organism>
<dbReference type="InterPro" id="IPR023353">
    <property type="entry name" value="LemA-like_dom_sf"/>
</dbReference>
<gene>
    <name evidence="1" type="ORF">RD110_03695</name>
</gene>